<dbReference type="PROSITE" id="PS50005">
    <property type="entry name" value="TPR"/>
    <property type="match status" value="1"/>
</dbReference>
<dbReference type="InterPro" id="IPR019734">
    <property type="entry name" value="TPR_rpt"/>
</dbReference>
<dbReference type="SUPFAM" id="SSF48452">
    <property type="entry name" value="TPR-like"/>
    <property type="match status" value="2"/>
</dbReference>
<dbReference type="AlphaFoldDB" id="A0A1B7TI30"/>
<evidence type="ECO:0000313" key="4">
    <source>
        <dbReference type="EMBL" id="OBA28383.1"/>
    </source>
</evidence>
<organism evidence="4 5">
    <name type="scientific">Hanseniaspora valbyensis NRRL Y-1626</name>
    <dbReference type="NCBI Taxonomy" id="766949"/>
    <lineage>
        <taxon>Eukaryota</taxon>
        <taxon>Fungi</taxon>
        <taxon>Dikarya</taxon>
        <taxon>Ascomycota</taxon>
        <taxon>Saccharomycotina</taxon>
        <taxon>Saccharomycetes</taxon>
        <taxon>Saccharomycodales</taxon>
        <taxon>Saccharomycodaceae</taxon>
        <taxon>Hanseniaspora</taxon>
    </lineage>
</organism>
<dbReference type="InterPro" id="IPR011990">
    <property type="entry name" value="TPR-like_helical_dom_sf"/>
</dbReference>
<reference evidence="5" key="1">
    <citation type="journal article" date="2016" name="Proc. Natl. Acad. Sci. U.S.A.">
        <title>Comparative genomics of biotechnologically important yeasts.</title>
        <authorList>
            <person name="Riley R."/>
            <person name="Haridas S."/>
            <person name="Wolfe K.H."/>
            <person name="Lopes M.R."/>
            <person name="Hittinger C.T."/>
            <person name="Goeker M."/>
            <person name="Salamov A.A."/>
            <person name="Wisecaver J.H."/>
            <person name="Long T.M."/>
            <person name="Calvey C.H."/>
            <person name="Aerts A.L."/>
            <person name="Barry K.W."/>
            <person name="Choi C."/>
            <person name="Clum A."/>
            <person name="Coughlan A.Y."/>
            <person name="Deshpande S."/>
            <person name="Douglass A.P."/>
            <person name="Hanson S.J."/>
            <person name="Klenk H.-P."/>
            <person name="LaButti K.M."/>
            <person name="Lapidus A."/>
            <person name="Lindquist E.A."/>
            <person name="Lipzen A.M."/>
            <person name="Meier-Kolthoff J.P."/>
            <person name="Ohm R.A."/>
            <person name="Otillar R.P."/>
            <person name="Pangilinan J.L."/>
            <person name="Peng Y."/>
            <person name="Rokas A."/>
            <person name="Rosa C.A."/>
            <person name="Scheuner C."/>
            <person name="Sibirny A.A."/>
            <person name="Slot J.C."/>
            <person name="Stielow J.B."/>
            <person name="Sun H."/>
            <person name="Kurtzman C.P."/>
            <person name="Blackwell M."/>
            <person name="Grigoriev I.V."/>
            <person name="Jeffries T.W."/>
        </authorList>
    </citation>
    <scope>NUCLEOTIDE SEQUENCE [LARGE SCALE GENOMIC DNA]</scope>
    <source>
        <strain evidence="5">NRRL Y-1626</strain>
    </source>
</reference>
<feature type="repeat" description="TPR" evidence="3">
    <location>
        <begin position="570"/>
        <end position="603"/>
    </location>
</feature>
<proteinExistence type="predicted"/>
<dbReference type="EMBL" id="LXPE01000004">
    <property type="protein sequence ID" value="OBA28383.1"/>
    <property type="molecule type" value="Genomic_DNA"/>
</dbReference>
<evidence type="ECO:0000256" key="1">
    <source>
        <dbReference type="ARBA" id="ARBA00022737"/>
    </source>
</evidence>
<keyword evidence="1" id="KW-0677">Repeat</keyword>
<dbReference type="Pfam" id="PF13181">
    <property type="entry name" value="TPR_8"/>
    <property type="match status" value="2"/>
</dbReference>
<accession>A0A1B7TI30</accession>
<evidence type="ECO:0000256" key="3">
    <source>
        <dbReference type="PROSITE-ProRule" id="PRU00339"/>
    </source>
</evidence>
<dbReference type="InterPro" id="IPR044244">
    <property type="entry name" value="TTC27/Emw1"/>
</dbReference>
<dbReference type="Gene3D" id="1.25.40.10">
    <property type="entry name" value="Tetratricopeptide repeat domain"/>
    <property type="match status" value="2"/>
</dbReference>
<dbReference type="PANTHER" id="PTHR16193:SF0">
    <property type="entry name" value="TETRATRICOPEPTIDE REPEAT PROTEIN 27"/>
    <property type="match status" value="1"/>
</dbReference>
<protein>
    <submittedName>
        <fullName evidence="4">TPR-like protein</fullName>
    </submittedName>
</protein>
<dbReference type="PANTHER" id="PTHR16193">
    <property type="entry name" value="TETRATRICOPEPTIDE REPEAT PROTEIN 27"/>
    <property type="match status" value="1"/>
</dbReference>
<evidence type="ECO:0000313" key="5">
    <source>
        <dbReference type="Proteomes" id="UP000092321"/>
    </source>
</evidence>
<gene>
    <name evidence="4" type="ORF">HANVADRAFT_51676</name>
</gene>
<keyword evidence="5" id="KW-1185">Reference proteome</keyword>
<evidence type="ECO:0000256" key="2">
    <source>
        <dbReference type="ARBA" id="ARBA00022803"/>
    </source>
</evidence>
<comment type="caution">
    <text evidence="4">The sequence shown here is derived from an EMBL/GenBank/DDBJ whole genome shotgun (WGS) entry which is preliminary data.</text>
</comment>
<dbReference type="SMART" id="SM00028">
    <property type="entry name" value="TPR"/>
    <property type="match status" value="3"/>
</dbReference>
<sequence>MSEFNFQIHFKYLLNNSNLFDEKFEDELLPIIKNLQHFIEANFTNIEKENSVIVENSILEKLSIGGQLPYQFLREPVLFLRLKDDIKNLVSKNGCDLKNLENNSDEQLVYLYWYCRVICIHLSFFTQNLFMYENEEMELLQNFFKGNTALINILLQELDDLELNEKLQQMYYLESCKVSILLQNEHLYAAECLKKYSALSKIDYVLTGCQTQRTKYQTNFHNNLIILAESAKDQILLEDDFFNNKKDSAVENLKLNHDTLLDRPVYTKQENVEEITDEISNLPDYNNNFLKTVLASSEIPERLAALDYNKQPRLSFFDEVHFLLRLEAIKVSSPAKDPLVEQELMAVIERLTSNIENCNSLIFTYTLWERSLIETNKAKTIERALLQMEQLINDLQDAAFQFDSQFFYLLAPKPTWTLQSQLAEKYMELGVVKSAMEIYRRLHMINELALCHCAVGEEDEGLKLLEARLAENPNEYRSMSIIGDIKQDPSYWEKAWNKGHYVNAKISLAKYTYYKLSKPEEAIEHFKECNILRQSFDNIYLYGCLAIQSEKWEDAKQAFQKCVQLDETNLKSWSNLGAALIELEMYEQAYAAFSKAVSLTHGSNKLSNNNWQVVQNLMILSLRLNKWSDVLNCYTKLLESQNLIDLEIIQELFEQLTIEKNSQLYQNQLIEFFEKILPTKISSVQGFEITNVYKILSRYELLQKRPWNALNYAEISFRHVLNNVALTTDKTVFLKAMDELRDLLSSYENLGPMDGRIEGSLVCKNWKYKCKMTIKLLMGKCGNYWSNEAEWDELLELRNEF</sequence>
<name>A0A1B7TI30_9ASCO</name>
<keyword evidence="2 3" id="KW-0802">TPR repeat</keyword>
<dbReference type="OrthoDB" id="1936594at2759"/>
<dbReference type="Proteomes" id="UP000092321">
    <property type="component" value="Unassembled WGS sequence"/>
</dbReference>